<evidence type="ECO:0000259" key="3">
    <source>
        <dbReference type="SMART" id="SM00331"/>
    </source>
</evidence>
<dbReference type="PANTHER" id="PTHR43156">
    <property type="entry name" value="STAGE II SPORULATION PROTEIN E-RELATED"/>
    <property type="match status" value="1"/>
</dbReference>
<dbReference type="InterPro" id="IPR029016">
    <property type="entry name" value="GAF-like_dom_sf"/>
</dbReference>
<dbReference type="InterPro" id="IPR036457">
    <property type="entry name" value="PPM-type-like_dom_sf"/>
</dbReference>
<evidence type="ECO:0000259" key="2">
    <source>
        <dbReference type="SMART" id="SM00065"/>
    </source>
</evidence>
<evidence type="ECO:0000256" key="1">
    <source>
        <dbReference type="ARBA" id="ARBA00022801"/>
    </source>
</evidence>
<evidence type="ECO:0008006" key="6">
    <source>
        <dbReference type="Google" id="ProtNLM"/>
    </source>
</evidence>
<name>A0ABN3DDZ3_9MICO</name>
<dbReference type="InterPro" id="IPR052016">
    <property type="entry name" value="Bact_Sigma-Reg"/>
</dbReference>
<dbReference type="SUPFAM" id="SSF55781">
    <property type="entry name" value="GAF domain-like"/>
    <property type="match status" value="1"/>
</dbReference>
<dbReference type="SUPFAM" id="SSF81606">
    <property type="entry name" value="PP2C-like"/>
    <property type="match status" value="1"/>
</dbReference>
<reference evidence="4 5" key="1">
    <citation type="journal article" date="2019" name="Int. J. Syst. Evol. Microbiol.">
        <title>The Global Catalogue of Microorganisms (GCM) 10K type strain sequencing project: providing services to taxonomists for standard genome sequencing and annotation.</title>
        <authorList>
            <consortium name="The Broad Institute Genomics Platform"/>
            <consortium name="The Broad Institute Genome Sequencing Center for Infectious Disease"/>
            <person name="Wu L."/>
            <person name="Ma J."/>
        </authorList>
    </citation>
    <scope>NUCLEOTIDE SEQUENCE [LARGE SCALE GENOMIC DNA]</scope>
    <source>
        <strain evidence="4 5">JCM 16117</strain>
    </source>
</reference>
<dbReference type="InterPro" id="IPR003018">
    <property type="entry name" value="GAF"/>
</dbReference>
<sequence>MATPDTDHERFEELRVAAVQRLGLVDTPPEERFDRITRIAKELFDVPIAEINFIDDQHQFTKSPKPASINRIDSFCEVTVQRPDLVVVPDATKDDRFSWRSPVSDERHIRFYAGRPLSLGDEFRVGTLCLVDTAPRDFSHEQEQLLDEMGAWVERELKDTLDLDRAAEVQQLLLPEGQPSWPSYDVAGLSLPKKTVGGDFYSWHGTGEQIELTLADVMGKGTAGAIVAAAVRSAFQSRSGLHVAAAVDAANAQLAGDLDRIGSFATLFHGVIDVATGRLDYADAGHGLTLVVHPDGSSERLAATGLPLGIVADARWGVGSVELAPGDRLVTFTDGVLDLYDGTIDCLPEVAALVAEASDADDVLRRLQQLITTRQPDDDVTMVVVTRAAP</sequence>
<feature type="domain" description="GAF" evidence="2">
    <location>
        <begin position="28"/>
        <end position="167"/>
    </location>
</feature>
<organism evidence="4 5">
    <name type="scientific">Herbiconiux moechotypicola</name>
    <dbReference type="NCBI Taxonomy" id="637393"/>
    <lineage>
        <taxon>Bacteria</taxon>
        <taxon>Bacillati</taxon>
        <taxon>Actinomycetota</taxon>
        <taxon>Actinomycetes</taxon>
        <taxon>Micrococcales</taxon>
        <taxon>Microbacteriaceae</taxon>
        <taxon>Herbiconiux</taxon>
    </lineage>
</organism>
<dbReference type="Pfam" id="PF01590">
    <property type="entry name" value="GAF"/>
    <property type="match status" value="1"/>
</dbReference>
<comment type="caution">
    <text evidence="4">The sequence shown here is derived from an EMBL/GenBank/DDBJ whole genome shotgun (WGS) entry which is preliminary data.</text>
</comment>
<protein>
    <recommendedName>
        <fullName evidence="6">Protein phosphatase</fullName>
    </recommendedName>
</protein>
<accession>A0ABN3DDZ3</accession>
<keyword evidence="5" id="KW-1185">Reference proteome</keyword>
<dbReference type="SMART" id="SM00065">
    <property type="entry name" value="GAF"/>
    <property type="match status" value="1"/>
</dbReference>
<proteinExistence type="predicted"/>
<gene>
    <name evidence="4" type="ORF">GCM10009851_10780</name>
</gene>
<evidence type="ECO:0000313" key="5">
    <source>
        <dbReference type="Proteomes" id="UP001500929"/>
    </source>
</evidence>
<dbReference type="EMBL" id="BAAAQY010000003">
    <property type="protein sequence ID" value="GAA2228270.1"/>
    <property type="molecule type" value="Genomic_DNA"/>
</dbReference>
<dbReference type="Gene3D" id="3.30.450.40">
    <property type="match status" value="1"/>
</dbReference>
<dbReference type="SMART" id="SM00331">
    <property type="entry name" value="PP2C_SIG"/>
    <property type="match status" value="1"/>
</dbReference>
<keyword evidence="1" id="KW-0378">Hydrolase</keyword>
<dbReference type="PANTHER" id="PTHR43156:SF2">
    <property type="entry name" value="STAGE II SPORULATION PROTEIN E"/>
    <property type="match status" value="1"/>
</dbReference>
<dbReference type="RefSeq" id="WP_259478589.1">
    <property type="nucleotide sequence ID" value="NZ_BAAAQY010000003.1"/>
</dbReference>
<dbReference type="InterPro" id="IPR001932">
    <property type="entry name" value="PPM-type_phosphatase-like_dom"/>
</dbReference>
<dbReference type="Gene3D" id="3.60.40.10">
    <property type="entry name" value="PPM-type phosphatase domain"/>
    <property type="match status" value="1"/>
</dbReference>
<evidence type="ECO:0000313" key="4">
    <source>
        <dbReference type="EMBL" id="GAA2228270.1"/>
    </source>
</evidence>
<dbReference type="Proteomes" id="UP001500929">
    <property type="component" value="Unassembled WGS sequence"/>
</dbReference>
<feature type="domain" description="PPM-type phosphatase" evidence="3">
    <location>
        <begin position="181"/>
        <end position="387"/>
    </location>
</feature>
<dbReference type="Pfam" id="PF07228">
    <property type="entry name" value="SpoIIE"/>
    <property type="match status" value="1"/>
</dbReference>